<evidence type="ECO:0000313" key="2">
    <source>
        <dbReference type="EMBL" id="SAI69604.1"/>
    </source>
</evidence>
<organism evidence="2 3">
    <name type="scientific">Bordetella ansorpii</name>
    <dbReference type="NCBI Taxonomy" id="288768"/>
    <lineage>
        <taxon>Bacteria</taxon>
        <taxon>Pseudomonadati</taxon>
        <taxon>Pseudomonadota</taxon>
        <taxon>Betaproteobacteria</taxon>
        <taxon>Burkholderiales</taxon>
        <taxon>Alcaligenaceae</taxon>
        <taxon>Bordetella</taxon>
    </lineage>
</organism>
<evidence type="ECO:0000313" key="3">
    <source>
        <dbReference type="Proteomes" id="UP000076848"/>
    </source>
</evidence>
<reference evidence="2 3" key="1">
    <citation type="submission" date="2016-04" db="EMBL/GenBank/DDBJ databases">
        <authorList>
            <consortium name="Pathogen Informatics"/>
        </authorList>
    </citation>
    <scope>NUCLEOTIDE SEQUENCE [LARGE SCALE GENOMIC DNA]</scope>
    <source>
        <strain evidence="2 3">H050680373</strain>
    </source>
</reference>
<dbReference type="PROSITE" id="PS51462">
    <property type="entry name" value="NUDIX"/>
    <property type="match status" value="1"/>
</dbReference>
<evidence type="ECO:0000259" key="1">
    <source>
        <dbReference type="PROSITE" id="PS51462"/>
    </source>
</evidence>
<dbReference type="InterPro" id="IPR015797">
    <property type="entry name" value="NUDIX_hydrolase-like_dom_sf"/>
</dbReference>
<keyword evidence="2" id="KW-0378">Hydrolase</keyword>
<proteinExistence type="predicted"/>
<dbReference type="Proteomes" id="UP000076848">
    <property type="component" value="Unassembled WGS sequence"/>
</dbReference>
<dbReference type="InterPro" id="IPR000086">
    <property type="entry name" value="NUDIX_hydrolase_dom"/>
</dbReference>
<keyword evidence="3" id="KW-1185">Reference proteome</keyword>
<feature type="domain" description="Nudix hydrolase" evidence="1">
    <location>
        <begin position="1"/>
        <end position="132"/>
    </location>
</feature>
<accession>A0A157SH01</accession>
<gene>
    <name evidence="2" type="ORF">SAMEA3906486_02598</name>
</gene>
<dbReference type="GO" id="GO:0016787">
    <property type="term" value="F:hydrolase activity"/>
    <property type="evidence" value="ECO:0007669"/>
    <property type="project" value="UniProtKB-KW"/>
</dbReference>
<protein>
    <submittedName>
        <fullName evidence="2">Pyrimidine (Deoxy)nucleoside triphosphate pyrophosphohydrolase</fullName>
    </submittedName>
</protein>
<dbReference type="SUPFAM" id="SSF55811">
    <property type="entry name" value="Nudix"/>
    <property type="match status" value="1"/>
</dbReference>
<dbReference type="AlphaFoldDB" id="A0A157SH01"/>
<dbReference type="EMBL" id="FKIF01000006">
    <property type="protein sequence ID" value="SAI69604.1"/>
    <property type="molecule type" value="Genomic_DNA"/>
</dbReference>
<dbReference type="STRING" id="288768.SAMEA3906486_02598"/>
<dbReference type="Gene3D" id="3.90.79.10">
    <property type="entry name" value="Nucleoside Triphosphate Pyrophosphohydrolase"/>
    <property type="match status" value="1"/>
</dbReference>
<dbReference type="RefSeq" id="WP_066127587.1">
    <property type="nucleotide sequence ID" value="NZ_FKIF01000006.1"/>
</dbReference>
<dbReference type="OrthoDB" id="161692at2"/>
<name>A0A157SH01_9BORD</name>
<dbReference type="Pfam" id="PF00293">
    <property type="entry name" value="NUDIX"/>
    <property type="match status" value="1"/>
</dbReference>
<sequence>MITTVNILVRDRVGRALLQMRDGAAPVGPLTWSFWGGAVEPGDTDPMHTALRELEEELGIAAHPADFTEIGRRKGSDGQEAPLMLLRRAVEWGDFRVQEGAGAAYFHLEEIRQLPVSRTVSWYLANQPSVFEPA</sequence>